<name>A0A176VW61_MARPO</name>
<keyword evidence="3" id="KW-1185">Reference proteome</keyword>
<comment type="caution">
    <text evidence="2">The sequence shown here is derived from an EMBL/GenBank/DDBJ whole genome shotgun (WGS) entry which is preliminary data.</text>
</comment>
<dbReference type="AlphaFoldDB" id="A0A176VW61"/>
<reference evidence="2" key="1">
    <citation type="submission" date="2016-03" db="EMBL/GenBank/DDBJ databases">
        <title>Mechanisms controlling the formation of the plant cell surface in tip-growing cells are functionally conserved among land plants.</title>
        <authorList>
            <person name="Honkanen S."/>
            <person name="Jones V.A."/>
            <person name="Morieri G."/>
            <person name="Champion C."/>
            <person name="Hetherington A.J."/>
            <person name="Kelly S."/>
            <person name="Saint-Marcoux D."/>
            <person name="Proust H."/>
            <person name="Prescott H."/>
            <person name="Dolan L."/>
        </authorList>
    </citation>
    <scope>NUCLEOTIDE SEQUENCE [LARGE SCALE GENOMIC DNA]</scope>
    <source>
        <tissue evidence="2">Whole gametophyte</tissue>
    </source>
</reference>
<protein>
    <submittedName>
        <fullName evidence="2">Uncharacterized protein</fullName>
    </submittedName>
</protein>
<accession>A0A176VW61</accession>
<dbReference type="Proteomes" id="UP000077202">
    <property type="component" value="Unassembled WGS sequence"/>
</dbReference>
<organism evidence="2 3">
    <name type="scientific">Marchantia polymorpha subsp. ruderalis</name>
    <dbReference type="NCBI Taxonomy" id="1480154"/>
    <lineage>
        <taxon>Eukaryota</taxon>
        <taxon>Viridiplantae</taxon>
        <taxon>Streptophyta</taxon>
        <taxon>Embryophyta</taxon>
        <taxon>Marchantiophyta</taxon>
        <taxon>Marchantiopsida</taxon>
        <taxon>Marchantiidae</taxon>
        <taxon>Marchantiales</taxon>
        <taxon>Marchantiaceae</taxon>
        <taxon>Marchantia</taxon>
    </lineage>
</organism>
<dbReference type="EMBL" id="LVLJ01002571">
    <property type="protein sequence ID" value="OAE24532.1"/>
    <property type="molecule type" value="Genomic_DNA"/>
</dbReference>
<sequence length="342" mass="37173">MIRAAGEVFRALPPVEFLHSGMRCDGPQRQKQMQKASMEIGSELARDGIRPSAFGVRCSNAAERCILLAPAEQQSIGAADRVVWQRASGLVDGLVREWKQSDVNSCSGCTNCLDGFLALKWLDGLIVPGQNGIHCIARYVSRQKGRAGARGSSSSSRKARRGVRSRDTPIPKIPAWTLFNRPSGEESWRADLAKGSVGAVAVAVAVVGVQLVEQQHVWDCWCAADRESTSIVEKRNRASPSGNLRTLFLEWPRSLARSLALQESAAVFDADTIFRWMRGWCTIVTHPSIHLSICPSIHPSGIFPVARVQFQSANPNLARLSSWQTSVLCCGTLATLSAPASP</sequence>
<feature type="region of interest" description="Disordered" evidence="1">
    <location>
        <begin position="147"/>
        <end position="167"/>
    </location>
</feature>
<evidence type="ECO:0000256" key="1">
    <source>
        <dbReference type="SAM" id="MobiDB-lite"/>
    </source>
</evidence>
<proteinExistence type="predicted"/>
<evidence type="ECO:0000313" key="3">
    <source>
        <dbReference type="Proteomes" id="UP000077202"/>
    </source>
</evidence>
<evidence type="ECO:0000313" key="2">
    <source>
        <dbReference type="EMBL" id="OAE24532.1"/>
    </source>
</evidence>
<gene>
    <name evidence="2" type="ORF">AXG93_2415s1110</name>
</gene>